<feature type="transmembrane region" description="Helical" evidence="1">
    <location>
        <begin position="24"/>
        <end position="43"/>
    </location>
</feature>
<sequence length="76" mass="8540">MSLWFFLSDCFGDVPTLGTLFKRLMINAAWAGGTIFVLALLQAPAEYAAVFYFGVFVVNGVMLFFYLQQKSDRTRG</sequence>
<name>A0ABV2RW70_BRAJP</name>
<gene>
    <name evidence="2" type="ORF">ABIF63_005279</name>
</gene>
<feature type="transmembrane region" description="Helical" evidence="1">
    <location>
        <begin position="49"/>
        <end position="67"/>
    </location>
</feature>
<keyword evidence="1" id="KW-0812">Transmembrane</keyword>
<keyword evidence="3" id="KW-1185">Reference proteome</keyword>
<evidence type="ECO:0000313" key="3">
    <source>
        <dbReference type="Proteomes" id="UP001549291"/>
    </source>
</evidence>
<accession>A0ABV2RW70</accession>
<proteinExistence type="predicted"/>
<dbReference type="Proteomes" id="UP001549291">
    <property type="component" value="Unassembled WGS sequence"/>
</dbReference>
<keyword evidence="1" id="KW-0472">Membrane</keyword>
<comment type="caution">
    <text evidence="2">The sequence shown here is derived from an EMBL/GenBank/DDBJ whole genome shotgun (WGS) entry which is preliminary data.</text>
</comment>
<evidence type="ECO:0000313" key="2">
    <source>
        <dbReference type="EMBL" id="MET4721173.1"/>
    </source>
</evidence>
<reference evidence="2 3" key="1">
    <citation type="submission" date="2024-06" db="EMBL/GenBank/DDBJ databases">
        <title>Genomic Encyclopedia of Type Strains, Phase V (KMG-V): Genome sequencing to study the core and pangenomes of soil and plant-associated prokaryotes.</title>
        <authorList>
            <person name="Whitman W."/>
        </authorList>
    </citation>
    <scope>NUCLEOTIDE SEQUENCE [LARGE SCALE GENOMIC DNA]</scope>
    <source>
        <strain evidence="2 3">USDA 160</strain>
    </source>
</reference>
<keyword evidence="1" id="KW-1133">Transmembrane helix</keyword>
<dbReference type="EMBL" id="JBEPTQ010000002">
    <property type="protein sequence ID" value="MET4721173.1"/>
    <property type="molecule type" value="Genomic_DNA"/>
</dbReference>
<dbReference type="RefSeq" id="WP_038958816.1">
    <property type="nucleotide sequence ID" value="NZ_CP066351.1"/>
</dbReference>
<organism evidence="2 3">
    <name type="scientific">Bradyrhizobium japonicum</name>
    <dbReference type="NCBI Taxonomy" id="375"/>
    <lineage>
        <taxon>Bacteria</taxon>
        <taxon>Pseudomonadati</taxon>
        <taxon>Pseudomonadota</taxon>
        <taxon>Alphaproteobacteria</taxon>
        <taxon>Hyphomicrobiales</taxon>
        <taxon>Nitrobacteraceae</taxon>
        <taxon>Bradyrhizobium</taxon>
    </lineage>
</organism>
<protein>
    <submittedName>
        <fullName evidence="2">Uncharacterized protein</fullName>
    </submittedName>
</protein>
<evidence type="ECO:0000256" key="1">
    <source>
        <dbReference type="SAM" id="Phobius"/>
    </source>
</evidence>